<dbReference type="GO" id="GO:0005829">
    <property type="term" value="C:cytosol"/>
    <property type="evidence" value="ECO:0007669"/>
    <property type="project" value="UniProtKB-ARBA"/>
</dbReference>
<dbReference type="InterPro" id="IPR001059">
    <property type="entry name" value="Transl_elong_P/YeiP_cen"/>
</dbReference>
<dbReference type="InterPro" id="IPR013852">
    <property type="entry name" value="Transl_elong_P/YeiP_CS"/>
</dbReference>
<dbReference type="Pfam" id="PF09285">
    <property type="entry name" value="Elong-fact-P_C"/>
    <property type="match status" value="1"/>
</dbReference>
<dbReference type="FunFam" id="2.30.30.30:FF:000003">
    <property type="entry name" value="Elongation factor P"/>
    <property type="match status" value="1"/>
</dbReference>
<evidence type="ECO:0000256" key="5">
    <source>
        <dbReference type="ARBA" id="ARBA00022768"/>
    </source>
</evidence>
<evidence type="ECO:0000256" key="1">
    <source>
        <dbReference type="ARBA" id="ARBA00004496"/>
    </source>
</evidence>
<dbReference type="InterPro" id="IPR015365">
    <property type="entry name" value="Elong-fact-P_C"/>
</dbReference>
<dbReference type="Gene3D" id="2.40.50.140">
    <property type="entry name" value="Nucleic acid-binding proteins"/>
    <property type="match status" value="2"/>
</dbReference>
<dbReference type="SMART" id="SM00841">
    <property type="entry name" value="Elong-fact-P_C"/>
    <property type="match status" value="1"/>
</dbReference>
<dbReference type="InterPro" id="IPR020599">
    <property type="entry name" value="Transl_elong_fac_P/YeiP"/>
</dbReference>
<dbReference type="Pfam" id="PF01132">
    <property type="entry name" value="EFP"/>
    <property type="match status" value="1"/>
</dbReference>
<dbReference type="AlphaFoldDB" id="A0AAT9G6C7"/>
<dbReference type="SUPFAM" id="SSF50104">
    <property type="entry name" value="Translation proteins SH3-like domain"/>
    <property type="match status" value="1"/>
</dbReference>
<evidence type="ECO:0000256" key="2">
    <source>
        <dbReference type="ARBA" id="ARBA00004815"/>
    </source>
</evidence>
<dbReference type="InterPro" id="IPR013185">
    <property type="entry name" value="Transl_elong_KOW-like"/>
</dbReference>
<evidence type="ECO:0000256" key="4">
    <source>
        <dbReference type="ARBA" id="ARBA00022490"/>
    </source>
</evidence>
<evidence type="ECO:0000256" key="9">
    <source>
        <dbReference type="RuleBase" id="RU004389"/>
    </source>
</evidence>
<dbReference type="PROSITE" id="PS01275">
    <property type="entry name" value="EFP"/>
    <property type="match status" value="1"/>
</dbReference>
<dbReference type="InterPro" id="IPR012340">
    <property type="entry name" value="NA-bd_OB-fold"/>
</dbReference>
<feature type="domain" description="Elongation factor P C-terminal" evidence="10">
    <location>
        <begin position="131"/>
        <end position="186"/>
    </location>
</feature>
<keyword evidence="4 7" id="KW-0963">Cytoplasm</keyword>
<dbReference type="SMART" id="SM01185">
    <property type="entry name" value="EFP"/>
    <property type="match status" value="1"/>
</dbReference>
<dbReference type="PIRSF" id="PIRSF005901">
    <property type="entry name" value="EF-P"/>
    <property type="match status" value="1"/>
</dbReference>
<evidence type="ECO:0000313" key="12">
    <source>
        <dbReference type="EMBL" id="BFD45361.1"/>
    </source>
</evidence>
<dbReference type="NCBIfam" id="NF001810">
    <property type="entry name" value="PRK00529.1"/>
    <property type="match status" value="1"/>
</dbReference>
<keyword evidence="6 7" id="KW-0648">Protein biosynthesis</keyword>
<proteinExistence type="inferred from homology"/>
<dbReference type="PANTHER" id="PTHR30053:SF14">
    <property type="entry name" value="TRANSLATION ELONGATION FACTOR KOW-LIKE DOMAIN-CONTAINING PROTEIN"/>
    <property type="match status" value="1"/>
</dbReference>
<evidence type="ECO:0000259" key="11">
    <source>
        <dbReference type="SMART" id="SM01185"/>
    </source>
</evidence>
<protein>
    <recommendedName>
        <fullName evidence="7 8">Elongation factor P</fullName>
        <shortName evidence="7">EF-P</shortName>
    </recommendedName>
</protein>
<reference evidence="12" key="1">
    <citation type="submission" date="2024-01" db="EMBL/GenBank/DDBJ databases">
        <title>Sequencing the genomes of a sandfly, Sergentomyia squamirostris, and its two endosymbionts.</title>
        <authorList>
            <person name="Itokawa K."/>
            <person name="Sanjoba C."/>
        </authorList>
    </citation>
    <scope>NUCLEOTIDE SEQUENCE</scope>
    <source>
        <strain evidence="12">RiSSQ</strain>
    </source>
</reference>
<dbReference type="EMBL" id="AP029170">
    <property type="protein sequence ID" value="BFD45361.1"/>
    <property type="molecule type" value="Genomic_DNA"/>
</dbReference>
<comment type="function">
    <text evidence="7">Involved in peptide bond synthesis. Stimulates efficient translation and peptide-bond synthesis on native or reconstituted 70S ribosomes in vitro. Probably functions indirectly by altering the affinity of the ribosome for aminoacyl-tRNA, thus increasing their reactivity as acceptors for peptidyl transferase.</text>
</comment>
<dbReference type="FunFam" id="2.40.50.140:FF:000004">
    <property type="entry name" value="Elongation factor P"/>
    <property type="match status" value="1"/>
</dbReference>
<gene>
    <name evidence="7 12" type="primary">efp</name>
    <name evidence="12" type="ORF">DMENIID0002_00070</name>
</gene>
<dbReference type="CDD" id="cd05794">
    <property type="entry name" value="S1_EF-P_repeat_2"/>
    <property type="match status" value="1"/>
</dbReference>
<dbReference type="InterPro" id="IPR008991">
    <property type="entry name" value="Translation_prot_SH3-like_sf"/>
</dbReference>
<dbReference type="InterPro" id="IPR011768">
    <property type="entry name" value="Transl_elongation_fac_P"/>
</dbReference>
<evidence type="ECO:0000259" key="10">
    <source>
        <dbReference type="SMART" id="SM00841"/>
    </source>
</evidence>
<evidence type="ECO:0000256" key="7">
    <source>
        <dbReference type="HAMAP-Rule" id="MF_00141"/>
    </source>
</evidence>
<dbReference type="PANTHER" id="PTHR30053">
    <property type="entry name" value="ELONGATION FACTOR P"/>
    <property type="match status" value="1"/>
</dbReference>
<evidence type="ECO:0000256" key="8">
    <source>
        <dbReference type="NCBIfam" id="TIGR00038"/>
    </source>
</evidence>
<keyword evidence="5 7" id="KW-0251">Elongation factor</keyword>
<comment type="pathway">
    <text evidence="2 7">Protein biosynthesis; polypeptide chain elongation.</text>
</comment>
<dbReference type="Gene3D" id="2.30.30.30">
    <property type="match status" value="1"/>
</dbReference>
<accession>A0AAT9G6C7</accession>
<dbReference type="Pfam" id="PF08207">
    <property type="entry name" value="EFP_N"/>
    <property type="match status" value="1"/>
</dbReference>
<dbReference type="SUPFAM" id="SSF50249">
    <property type="entry name" value="Nucleic acid-binding proteins"/>
    <property type="match status" value="2"/>
</dbReference>
<evidence type="ECO:0000256" key="6">
    <source>
        <dbReference type="ARBA" id="ARBA00022917"/>
    </source>
</evidence>
<organism evidence="12">
    <name type="scientific">Candidatus Tisiphia endosymbiont of Sergentomyia squamirostris</name>
    <dbReference type="NCBI Taxonomy" id="3113639"/>
    <lineage>
        <taxon>Bacteria</taxon>
        <taxon>Pseudomonadati</taxon>
        <taxon>Pseudomonadota</taxon>
        <taxon>Alphaproteobacteria</taxon>
        <taxon>Rickettsiales</taxon>
        <taxon>Rickettsiaceae</taxon>
        <taxon>Rickettsieae</taxon>
        <taxon>Candidatus Tisiphia</taxon>
    </lineage>
</organism>
<sequence length="188" mass="21232">MKISANAIRAGNIIVYNNDLWVVSKTPEHTKPGKGGAYVQVEMKNLKTGTKLNERFNSSDYVEKAQLENKDLQFLYFEGDDLVLMDNETFEQILINKAILSERLPFLEDNMILKVQFYEEKALNAELPQTVIAEIMQTDPVIKGSTVTSSYKPAILTNGVKVMVPPYLVTGEKIVIKIEDISFVERAK</sequence>
<dbReference type="GO" id="GO:0003746">
    <property type="term" value="F:translation elongation factor activity"/>
    <property type="evidence" value="ECO:0007669"/>
    <property type="project" value="UniProtKB-UniRule"/>
</dbReference>
<comment type="similarity">
    <text evidence="3 7 9">Belongs to the elongation factor P family.</text>
</comment>
<comment type="subcellular location">
    <subcellularLocation>
        <location evidence="1 7">Cytoplasm</location>
    </subcellularLocation>
</comment>
<dbReference type="GO" id="GO:0043043">
    <property type="term" value="P:peptide biosynthetic process"/>
    <property type="evidence" value="ECO:0007669"/>
    <property type="project" value="InterPro"/>
</dbReference>
<name>A0AAT9G6C7_9RICK</name>
<dbReference type="FunFam" id="2.40.50.140:FF:000009">
    <property type="entry name" value="Elongation factor P"/>
    <property type="match status" value="1"/>
</dbReference>
<feature type="domain" description="Translation elongation factor P/YeiP central" evidence="11">
    <location>
        <begin position="69"/>
        <end position="123"/>
    </location>
</feature>
<dbReference type="CDD" id="cd04470">
    <property type="entry name" value="S1_EF-P_repeat_1"/>
    <property type="match status" value="1"/>
</dbReference>
<dbReference type="HAMAP" id="MF_00141">
    <property type="entry name" value="EF_P"/>
    <property type="match status" value="1"/>
</dbReference>
<evidence type="ECO:0000256" key="3">
    <source>
        <dbReference type="ARBA" id="ARBA00009479"/>
    </source>
</evidence>
<dbReference type="InterPro" id="IPR014722">
    <property type="entry name" value="Rib_uL2_dom2"/>
</dbReference>
<dbReference type="NCBIfam" id="TIGR00038">
    <property type="entry name" value="efp"/>
    <property type="match status" value="1"/>
</dbReference>